<dbReference type="RefSeq" id="WP_160629240.1">
    <property type="nucleotide sequence ID" value="NZ_CP047593.1"/>
</dbReference>
<evidence type="ECO:0000256" key="3">
    <source>
        <dbReference type="ARBA" id="ARBA00022898"/>
    </source>
</evidence>
<dbReference type="InterPro" id="IPR015422">
    <property type="entry name" value="PyrdxlP-dep_Trfase_small"/>
</dbReference>
<dbReference type="InterPro" id="IPR000192">
    <property type="entry name" value="Aminotrans_V_dom"/>
</dbReference>
<dbReference type="SUPFAM" id="SSF53383">
    <property type="entry name" value="PLP-dependent transferases"/>
    <property type="match status" value="1"/>
</dbReference>
<feature type="domain" description="Glycine dehydrogenase C-terminal" evidence="7">
    <location>
        <begin position="350"/>
        <end position="445"/>
    </location>
</feature>
<comment type="function">
    <text evidence="1">The glycine cleavage system catalyzes the degradation of glycine. The P protein binds the alpha-amino group of glycine through its pyridoxal phosphate cofactor; CO(2) is released and the remaining methylamine moiety is then transferred to the lipoamide cofactor of the H protein.</text>
</comment>
<dbReference type="Gene3D" id="3.40.640.10">
    <property type="entry name" value="Type I PLP-dependent aspartate aminotransferase-like (Major domain)"/>
    <property type="match status" value="1"/>
</dbReference>
<dbReference type="PANTHER" id="PTHR11773">
    <property type="entry name" value="GLYCINE DEHYDROGENASE, DECARBOXYLATING"/>
    <property type="match status" value="1"/>
</dbReference>
<dbReference type="GO" id="GO:0005960">
    <property type="term" value="C:glycine cleavage complex"/>
    <property type="evidence" value="ECO:0007669"/>
    <property type="project" value="TreeGrafter"/>
</dbReference>
<dbReference type="GO" id="GO:0030170">
    <property type="term" value="F:pyridoxal phosphate binding"/>
    <property type="evidence" value="ECO:0007669"/>
    <property type="project" value="TreeGrafter"/>
</dbReference>
<protein>
    <recommendedName>
        <fullName evidence="2">glycine dehydrogenase (aminomethyl-transferring)</fullName>
        <ecNumber evidence="2">1.4.4.2</ecNumber>
    </recommendedName>
</protein>
<evidence type="ECO:0000256" key="5">
    <source>
        <dbReference type="ARBA" id="ARBA00049026"/>
    </source>
</evidence>
<dbReference type="KEGG" id="taer:GT409_11580"/>
<proteinExistence type="predicted"/>
<keyword evidence="3" id="KW-0663">Pyridoxal phosphate</keyword>
<dbReference type="Pfam" id="PF21478">
    <property type="entry name" value="GcvP2_C"/>
    <property type="match status" value="1"/>
</dbReference>
<feature type="domain" description="Aminotransferase class V" evidence="6">
    <location>
        <begin position="146"/>
        <end position="276"/>
    </location>
</feature>
<keyword evidence="8" id="KW-0032">Aminotransferase</keyword>
<dbReference type="EMBL" id="CP047593">
    <property type="protein sequence ID" value="QHI70061.1"/>
    <property type="molecule type" value="Genomic_DNA"/>
</dbReference>
<dbReference type="GO" id="GO:0008483">
    <property type="term" value="F:transaminase activity"/>
    <property type="evidence" value="ECO:0007669"/>
    <property type="project" value="UniProtKB-KW"/>
</dbReference>
<keyword evidence="8" id="KW-0808">Transferase</keyword>
<dbReference type="FunFam" id="3.90.1150.10:FF:000014">
    <property type="entry name" value="Probable glycine dehydrogenase (decarboxylating) subunit 2"/>
    <property type="match status" value="1"/>
</dbReference>
<dbReference type="InterPro" id="IPR020581">
    <property type="entry name" value="GDC_P"/>
</dbReference>
<sequence length="485" mass="53051">MKLIFEKSSPGRGGVRIPEDRISPEEVIPAELLRSEPAELPEVSESEVVRHYTRLSRLNFSVDTHFYPLGSCTMKHNPRACEKAASVPELCETHPLWPQLRHGGLLTQGSLQILYSLERILSEITGLAEFTLQPMAGSHGELTAVMMMAAYHRDRGNKKTHIIIPDSAHGTNPASAALGGYSVVTVPSDENGVMDLEKFKEAVNEETAGVMLTLPNTLGVFNPQIRELIDAVHAVDGLMYYDGANFNAIMGRIKPGDLGFDLCHLNLHKSFSTPHGGGGPGTGPVGVCEKLRPFLPISRVAKTKDGTYTLDYDHPKSIGYIAPFYGNFSILVRAYAYLLMLGREGLRGTSNRAVLNANYLLEKLRGSYAAVSESRCMHECVFSGKSLGEGIHTLDLAKALLDRGVHAPTIYFPLNVPEAIMIEPTETETKETLDEFVTMMEEIMELSKTDPDALHAAPVTTPVGRLDEVAAAKNMDLTYTGDQND</sequence>
<dbReference type="GO" id="GO:0004375">
    <property type="term" value="F:glycine dehydrogenase (decarboxylating) activity"/>
    <property type="evidence" value="ECO:0007669"/>
    <property type="project" value="UniProtKB-EC"/>
</dbReference>
<dbReference type="PANTHER" id="PTHR11773:SF1">
    <property type="entry name" value="GLYCINE DEHYDROGENASE (DECARBOXYLATING), MITOCHONDRIAL"/>
    <property type="match status" value="1"/>
</dbReference>
<gene>
    <name evidence="8" type="ORF">GT409_11580</name>
</gene>
<dbReference type="Gene3D" id="6.20.440.10">
    <property type="match status" value="1"/>
</dbReference>
<name>A0A6P1M857_9BACT</name>
<dbReference type="Gene3D" id="3.90.1150.10">
    <property type="entry name" value="Aspartate Aminotransferase, domain 1"/>
    <property type="match status" value="1"/>
</dbReference>
<evidence type="ECO:0000256" key="1">
    <source>
        <dbReference type="ARBA" id="ARBA00003788"/>
    </source>
</evidence>
<evidence type="ECO:0000313" key="9">
    <source>
        <dbReference type="Proteomes" id="UP000464954"/>
    </source>
</evidence>
<dbReference type="NCBIfam" id="NF003346">
    <property type="entry name" value="PRK04366.1"/>
    <property type="match status" value="1"/>
</dbReference>
<keyword evidence="9" id="KW-1185">Reference proteome</keyword>
<dbReference type="Pfam" id="PF00266">
    <property type="entry name" value="Aminotran_5"/>
    <property type="match status" value="1"/>
</dbReference>
<dbReference type="InterPro" id="IPR015421">
    <property type="entry name" value="PyrdxlP-dep_Trfase_major"/>
</dbReference>
<comment type="catalytic activity">
    <reaction evidence="5">
        <text>N(6)-[(R)-lipoyl]-L-lysyl-[glycine-cleavage complex H protein] + glycine + H(+) = N(6)-[(R)-S(8)-aminomethyldihydrolipoyl]-L-lysyl-[glycine-cleavage complex H protein] + CO2</text>
        <dbReference type="Rhea" id="RHEA:24304"/>
        <dbReference type="Rhea" id="RHEA-COMP:10494"/>
        <dbReference type="Rhea" id="RHEA-COMP:10495"/>
        <dbReference type="ChEBI" id="CHEBI:15378"/>
        <dbReference type="ChEBI" id="CHEBI:16526"/>
        <dbReference type="ChEBI" id="CHEBI:57305"/>
        <dbReference type="ChEBI" id="CHEBI:83099"/>
        <dbReference type="ChEBI" id="CHEBI:83143"/>
        <dbReference type="EC" id="1.4.4.2"/>
    </reaction>
</comment>
<accession>A0A6P1M857</accession>
<evidence type="ECO:0000256" key="4">
    <source>
        <dbReference type="ARBA" id="ARBA00023002"/>
    </source>
</evidence>
<dbReference type="AlphaFoldDB" id="A0A6P1M857"/>
<organism evidence="8 9">
    <name type="scientific">Tichowtungia aerotolerans</name>
    <dbReference type="NCBI Taxonomy" id="2697043"/>
    <lineage>
        <taxon>Bacteria</taxon>
        <taxon>Pseudomonadati</taxon>
        <taxon>Kiritimatiellota</taxon>
        <taxon>Tichowtungiia</taxon>
        <taxon>Tichowtungiales</taxon>
        <taxon>Tichowtungiaceae</taxon>
        <taxon>Tichowtungia</taxon>
    </lineage>
</organism>
<dbReference type="GO" id="GO:0019464">
    <property type="term" value="P:glycine decarboxylation via glycine cleavage system"/>
    <property type="evidence" value="ECO:0007669"/>
    <property type="project" value="TreeGrafter"/>
</dbReference>
<evidence type="ECO:0000256" key="2">
    <source>
        <dbReference type="ARBA" id="ARBA00012134"/>
    </source>
</evidence>
<dbReference type="GO" id="GO:0016594">
    <property type="term" value="F:glycine binding"/>
    <property type="evidence" value="ECO:0007669"/>
    <property type="project" value="TreeGrafter"/>
</dbReference>
<evidence type="ECO:0000259" key="6">
    <source>
        <dbReference type="Pfam" id="PF00266"/>
    </source>
</evidence>
<dbReference type="InterPro" id="IPR049316">
    <property type="entry name" value="GDC-P_C"/>
</dbReference>
<dbReference type="FunFam" id="3.40.640.10:FF:000224">
    <property type="entry name" value="Probable glycine dehydrogenase (decarboxylating) subunit 2"/>
    <property type="match status" value="1"/>
</dbReference>
<dbReference type="GO" id="GO:0005829">
    <property type="term" value="C:cytosol"/>
    <property type="evidence" value="ECO:0007669"/>
    <property type="project" value="TreeGrafter"/>
</dbReference>
<evidence type="ECO:0000259" key="7">
    <source>
        <dbReference type="Pfam" id="PF21478"/>
    </source>
</evidence>
<dbReference type="EC" id="1.4.4.2" evidence="2"/>
<keyword evidence="4" id="KW-0560">Oxidoreductase</keyword>
<evidence type="ECO:0000313" key="8">
    <source>
        <dbReference type="EMBL" id="QHI70061.1"/>
    </source>
</evidence>
<reference evidence="8 9" key="1">
    <citation type="submission" date="2020-01" db="EMBL/GenBank/DDBJ databases">
        <title>Ponticoccus aerotolerans gen. nov., sp. nov., an anaerobic bacterium and proposal of Ponticoccusceae fam. nov., Ponticoccusles ord. nov. and Ponticoccuse classis nov. in the phylum Kiritimatiellaeota.</title>
        <authorList>
            <person name="Zhou L.Y."/>
            <person name="Du Z.J."/>
        </authorList>
    </citation>
    <scope>NUCLEOTIDE SEQUENCE [LARGE SCALE GENOMIC DNA]</scope>
    <source>
        <strain evidence="8 9">S-5007</strain>
    </source>
</reference>
<dbReference type="InterPro" id="IPR015424">
    <property type="entry name" value="PyrdxlP-dep_Trfase"/>
</dbReference>
<dbReference type="Proteomes" id="UP000464954">
    <property type="component" value="Chromosome"/>
</dbReference>